<evidence type="ECO:0000256" key="4">
    <source>
        <dbReference type="ARBA" id="ARBA00022670"/>
    </source>
</evidence>
<dbReference type="InterPro" id="IPR000834">
    <property type="entry name" value="Peptidase_M14"/>
</dbReference>
<dbReference type="InterPro" id="IPR057247">
    <property type="entry name" value="CARBOXYPEPT_ZN_2"/>
</dbReference>
<evidence type="ECO:0000256" key="6">
    <source>
        <dbReference type="ARBA" id="ARBA00022729"/>
    </source>
</evidence>
<dbReference type="SUPFAM" id="SSF54897">
    <property type="entry name" value="Protease propeptides/inhibitors"/>
    <property type="match status" value="1"/>
</dbReference>
<evidence type="ECO:0000256" key="12">
    <source>
        <dbReference type="SAM" id="SignalP"/>
    </source>
</evidence>
<feature type="chain" id="PRO_5042948056" description="Peptidase M14 domain-containing protein" evidence="12">
    <location>
        <begin position="17"/>
        <end position="417"/>
    </location>
</feature>
<evidence type="ECO:0000256" key="10">
    <source>
        <dbReference type="PROSITE-ProRule" id="PRU01379"/>
    </source>
</evidence>
<comment type="similarity">
    <text evidence="2 10">Belongs to the peptidase M14 family.</text>
</comment>
<keyword evidence="6 12" id="KW-0732">Signal</keyword>
<evidence type="ECO:0000256" key="11">
    <source>
        <dbReference type="SAM" id="MobiDB-lite"/>
    </source>
</evidence>
<dbReference type="SMART" id="SM00631">
    <property type="entry name" value="Zn_pept"/>
    <property type="match status" value="1"/>
</dbReference>
<dbReference type="AlphaFoldDB" id="A0AAN9UNX5"/>
<dbReference type="CDD" id="cd03860">
    <property type="entry name" value="M14_CP_A-B_like"/>
    <property type="match status" value="1"/>
</dbReference>
<accession>A0AAN9UNX5</accession>
<evidence type="ECO:0000259" key="13">
    <source>
        <dbReference type="PROSITE" id="PS52035"/>
    </source>
</evidence>
<keyword evidence="3" id="KW-0121">Carboxypeptidase</keyword>
<evidence type="ECO:0000256" key="2">
    <source>
        <dbReference type="ARBA" id="ARBA00005988"/>
    </source>
</evidence>
<dbReference type="EMBL" id="JAKJXP020000051">
    <property type="protein sequence ID" value="KAK7751331.1"/>
    <property type="molecule type" value="Genomic_DNA"/>
</dbReference>
<keyword evidence="15" id="KW-1185">Reference proteome</keyword>
<keyword evidence="4" id="KW-0645">Protease</keyword>
<evidence type="ECO:0000313" key="14">
    <source>
        <dbReference type="EMBL" id="KAK7751331.1"/>
    </source>
</evidence>
<feature type="region of interest" description="Disordered" evidence="11">
    <location>
        <begin position="254"/>
        <end position="286"/>
    </location>
</feature>
<dbReference type="PANTHER" id="PTHR11705:SF143">
    <property type="entry name" value="SLL0236 PROTEIN"/>
    <property type="match status" value="1"/>
</dbReference>
<dbReference type="Gene3D" id="3.40.630.10">
    <property type="entry name" value="Zn peptidases"/>
    <property type="match status" value="1"/>
</dbReference>
<sequence>MQFFRALLLAAPLAGALRLDRRGKVDYDGYKVFRVASESADAVEAELESLEAIHLMRTAQHFDVAVPPESIDSFKALNVAAEVVTEDLGAQIATEGELVSYSSPVQELADGAAAAAVPDPSWFEAYHSYADHLTFLSDLQASFPDNSEIFEAGTSTEGRDLTGIHLWGSAGKGVKPAINFHGTVHAREWITTMVRCGANRQMSYRAYLDDYDFYIIPVVNPDGFVYSQTTNRMWRKNRQTRSGTSAVGTDVNRNWPYEWDGDGSSSSPSSETYRGEKAGDTPENLGLRTLTDNLGKGQGLKLYIDWHSYSQLILLPYGFSCSARADNIDEQISLAGGVASAIAKPYRTQYEYGPTCETIYQTNGGSNDYVQDISGAEFAWAIEVRDTGRYGFVLPPEQIIPTGYESWLGLKNLLDTF</sequence>
<dbReference type="GO" id="GO:0004181">
    <property type="term" value="F:metallocarboxypeptidase activity"/>
    <property type="evidence" value="ECO:0007669"/>
    <property type="project" value="InterPro"/>
</dbReference>
<evidence type="ECO:0000313" key="15">
    <source>
        <dbReference type="Proteomes" id="UP001320420"/>
    </source>
</evidence>
<protein>
    <recommendedName>
        <fullName evidence="13">Peptidase M14 domain-containing protein</fullName>
    </recommendedName>
</protein>
<feature type="active site" description="Proton donor/acceptor" evidence="10">
    <location>
        <position position="383"/>
    </location>
</feature>
<gene>
    <name evidence="14" type="ORF">SLS62_006737</name>
</gene>
<organism evidence="14 15">
    <name type="scientific">Diatrype stigma</name>
    <dbReference type="NCBI Taxonomy" id="117547"/>
    <lineage>
        <taxon>Eukaryota</taxon>
        <taxon>Fungi</taxon>
        <taxon>Dikarya</taxon>
        <taxon>Ascomycota</taxon>
        <taxon>Pezizomycotina</taxon>
        <taxon>Sordariomycetes</taxon>
        <taxon>Xylariomycetidae</taxon>
        <taxon>Xylariales</taxon>
        <taxon>Diatrypaceae</taxon>
        <taxon>Diatrype</taxon>
    </lineage>
</organism>
<keyword evidence="7" id="KW-0378">Hydrolase</keyword>
<reference evidence="14 15" key="1">
    <citation type="submission" date="2024-02" db="EMBL/GenBank/DDBJ databases">
        <title>De novo assembly and annotation of 12 fungi associated with fruit tree decline syndrome in Ontario, Canada.</title>
        <authorList>
            <person name="Sulman M."/>
            <person name="Ellouze W."/>
            <person name="Ilyukhin E."/>
        </authorList>
    </citation>
    <scope>NUCLEOTIDE SEQUENCE [LARGE SCALE GENOMIC DNA]</scope>
    <source>
        <strain evidence="14 15">M11/M66-122</strain>
    </source>
</reference>
<comment type="cofactor">
    <cofactor evidence="1">
        <name>Zn(2+)</name>
        <dbReference type="ChEBI" id="CHEBI:29105"/>
    </cofactor>
</comment>
<dbReference type="PROSITE" id="PS52035">
    <property type="entry name" value="PEPTIDASE_M14"/>
    <property type="match status" value="1"/>
</dbReference>
<evidence type="ECO:0000256" key="1">
    <source>
        <dbReference type="ARBA" id="ARBA00001947"/>
    </source>
</evidence>
<evidence type="ECO:0000256" key="3">
    <source>
        <dbReference type="ARBA" id="ARBA00022645"/>
    </source>
</evidence>
<proteinExistence type="inferred from homology"/>
<feature type="signal peptide" evidence="12">
    <location>
        <begin position="1"/>
        <end position="16"/>
    </location>
</feature>
<dbReference type="Proteomes" id="UP001320420">
    <property type="component" value="Unassembled WGS sequence"/>
</dbReference>
<dbReference type="SUPFAM" id="SSF53187">
    <property type="entry name" value="Zn-dependent exopeptidases"/>
    <property type="match status" value="1"/>
</dbReference>
<name>A0AAN9UNX5_9PEZI</name>
<comment type="caution">
    <text evidence="14">The sequence shown here is derived from an EMBL/GenBank/DDBJ whole genome shotgun (WGS) entry which is preliminary data.</text>
</comment>
<evidence type="ECO:0000256" key="8">
    <source>
        <dbReference type="ARBA" id="ARBA00022833"/>
    </source>
</evidence>
<evidence type="ECO:0000256" key="9">
    <source>
        <dbReference type="ARBA" id="ARBA00023049"/>
    </source>
</evidence>
<keyword evidence="9" id="KW-0482">Metalloprotease</keyword>
<dbReference type="PROSITE" id="PS00133">
    <property type="entry name" value="CARBOXYPEPT_ZN_2"/>
    <property type="match status" value="1"/>
</dbReference>
<keyword evidence="5" id="KW-0479">Metal-binding</keyword>
<dbReference type="PANTHER" id="PTHR11705">
    <property type="entry name" value="PROTEASE FAMILY M14 CARBOXYPEPTIDASE A,B"/>
    <property type="match status" value="1"/>
</dbReference>
<evidence type="ECO:0000256" key="5">
    <source>
        <dbReference type="ARBA" id="ARBA00022723"/>
    </source>
</evidence>
<dbReference type="PRINTS" id="PR00765">
    <property type="entry name" value="CRBOXYPTASEA"/>
</dbReference>
<feature type="domain" description="Peptidase M14" evidence="13">
    <location>
        <begin position="125"/>
        <end position="417"/>
    </location>
</feature>
<keyword evidence="8" id="KW-0862">Zinc</keyword>
<dbReference type="Pfam" id="PF00246">
    <property type="entry name" value="Peptidase_M14"/>
    <property type="match status" value="1"/>
</dbReference>
<evidence type="ECO:0000256" key="7">
    <source>
        <dbReference type="ARBA" id="ARBA00022801"/>
    </source>
</evidence>
<dbReference type="GO" id="GO:0006508">
    <property type="term" value="P:proteolysis"/>
    <property type="evidence" value="ECO:0007669"/>
    <property type="project" value="UniProtKB-KW"/>
</dbReference>
<dbReference type="GO" id="GO:0008270">
    <property type="term" value="F:zinc ion binding"/>
    <property type="evidence" value="ECO:0007669"/>
    <property type="project" value="InterPro"/>
</dbReference>
<dbReference type="FunFam" id="3.40.630.10:FF:000084">
    <property type="entry name" value="Carboxypeptidase B2"/>
    <property type="match status" value="1"/>
</dbReference>